<dbReference type="EMBL" id="JANHNZ010000002">
    <property type="protein sequence ID" value="MCQ9209391.1"/>
    <property type="molecule type" value="Genomic_DNA"/>
</dbReference>
<reference evidence="1" key="1">
    <citation type="submission" date="2022-07" db="EMBL/GenBank/DDBJ databases">
        <authorList>
            <person name="Jung M.-Y."/>
            <person name="Lee M."/>
        </authorList>
    </citation>
    <scope>NUCLEOTIDE SEQUENCE</scope>
    <source>
        <strain evidence="1">S8</strain>
    </source>
</reference>
<evidence type="ECO:0000313" key="1">
    <source>
        <dbReference type="EMBL" id="MCQ9209391.1"/>
    </source>
</evidence>
<name>A0ABT1WLP0_9LACT</name>
<comment type="caution">
    <text evidence="1">The sequence shown here is derived from an EMBL/GenBank/DDBJ whole genome shotgun (WGS) entry which is preliminary data.</text>
</comment>
<dbReference type="Pfam" id="PF02810">
    <property type="entry name" value="SEC-C"/>
    <property type="match status" value="1"/>
</dbReference>
<organism evidence="1 2">
    <name type="scientific">Granulicatella seriolae</name>
    <dbReference type="NCBI Taxonomy" id="2967226"/>
    <lineage>
        <taxon>Bacteria</taxon>
        <taxon>Bacillati</taxon>
        <taxon>Bacillota</taxon>
        <taxon>Bacilli</taxon>
        <taxon>Lactobacillales</taxon>
        <taxon>Carnobacteriaceae</taxon>
        <taxon>Granulicatella</taxon>
    </lineage>
</organism>
<dbReference type="Proteomes" id="UP001059480">
    <property type="component" value="Unassembled WGS sequence"/>
</dbReference>
<gene>
    <name evidence="1" type="ORF">NPA36_02400</name>
</gene>
<protein>
    <submittedName>
        <fullName evidence="1">SEC-C domain-containing protein</fullName>
    </submittedName>
</protein>
<reference evidence="1" key="2">
    <citation type="journal article" date="2023" name="Curr. Microbiol.">
        <title>Granulicatella seriolae sp. nov., a Novel Facultative Anaerobe Isolated from Yellowtail Marine Fish.</title>
        <authorList>
            <person name="Lee M."/>
            <person name="Choi Y.J."/>
            <person name="Farooq A."/>
            <person name="Jeong J.B."/>
            <person name="Jung M.Y."/>
        </authorList>
    </citation>
    <scope>NUCLEOTIDE SEQUENCE</scope>
    <source>
        <strain evidence="1">S8</strain>
    </source>
</reference>
<evidence type="ECO:0000313" key="2">
    <source>
        <dbReference type="Proteomes" id="UP001059480"/>
    </source>
</evidence>
<proteinExistence type="predicted"/>
<dbReference type="RefSeq" id="WP_256944509.1">
    <property type="nucleotide sequence ID" value="NZ_JANHNZ010000002.1"/>
</dbReference>
<sequence length="218" mass="26219">MNEEIYYFLSKYPEFTYQVKDNKKILEGNLHLNHEFQGVHFINDYTIQIIFDADEAVIVPTIREISKKIVKQYSHLYTDKSLCLSTLPELYNFFKQGGEDILVRWIDFFVIPYFFSYEYYQKYKIYPFGERSHGTLGIIEYYQEYFKVDSTDDVLNLVQYFLKCKKYRGHIQCPCGSEKKLRDCHGKEALEVMKSAEKKIILQILYESYLREKNINER</sequence>
<accession>A0ABT1WLP0</accession>
<keyword evidence="2" id="KW-1185">Reference proteome</keyword>
<dbReference type="InterPro" id="IPR004027">
    <property type="entry name" value="SEC_C_motif"/>
</dbReference>
<reference evidence="1" key="3">
    <citation type="journal article" date="2023" name="Microbiol. Resour. Announc.">
        <title>Draft Genome Sequence of Granulicatella sp. Strain S8, Isolated from a Marine Fish, Seriola quinqueradiata.</title>
        <authorList>
            <person name="Lee M."/>
            <person name="Farooq A."/>
            <person name="Jeong J.B."/>
            <person name="Jung M.Y."/>
        </authorList>
    </citation>
    <scope>NUCLEOTIDE SEQUENCE</scope>
    <source>
        <strain evidence="1">S8</strain>
    </source>
</reference>